<dbReference type="EMBL" id="MK387140">
    <property type="protein sequence ID" value="QBB20036.1"/>
    <property type="molecule type" value="mRNA"/>
</dbReference>
<dbReference type="PANTHER" id="PTHR10977:SF3">
    <property type="entry name" value="DIPHOSPHOMEVALONATE DECARBOXYLASE"/>
    <property type="match status" value="1"/>
</dbReference>
<sequence>MKIVTCVAPVNIAVIKYWGKRDENLILPINDSISASLSTDIMCAKTTIMASPLLKENKFWLNGKEQTFDSPRLRNCIKAIRARCDETLPQCTWNIAICSENNFPTAAGLASSAAGYACLVYALAQLYEIKGEISDVARQGSGSACRSIYGGWVQWHKGDQPTGADSIATQIAPADHWPEMRIIVLVVNDCRKKYSSTSGMKKTTETSTLIKYRAENVVDQRVKAITKAVMDKDYESFAEITMKDSNQFHAICMDTFPPCVYMNDTSHAIVNLVHSYNEYKKGQKVAYTFDAGPNACIYLLQSVVEQFISVVNHVFPKPADIDTVEYYRGLTLPNKQLDQKIVGDLNLTPYDTGMLKYIIYTKVGAGPQVLDDPSEHLLQNNGLPKQ</sequence>
<dbReference type="Pfam" id="PF18376">
    <property type="entry name" value="MDD_C"/>
    <property type="match status" value="1"/>
</dbReference>
<dbReference type="InterPro" id="IPR036554">
    <property type="entry name" value="GHMP_kinase_C_sf"/>
</dbReference>
<dbReference type="GO" id="GO:0005829">
    <property type="term" value="C:cytosol"/>
    <property type="evidence" value="ECO:0007669"/>
    <property type="project" value="InterPro"/>
</dbReference>
<keyword evidence="11 16" id="KW-1207">Sterol metabolism</keyword>
<comment type="similarity">
    <text evidence="2 15 16">Belongs to the diphosphomevalonate decarboxylase family.</text>
</comment>
<protein>
    <recommendedName>
        <fullName evidence="4 15">Diphosphomevalonate decarboxylase</fullName>
        <ecNumber evidence="3 15">4.1.1.33</ecNumber>
    </recommendedName>
</protein>
<keyword evidence="16" id="KW-0153">Cholesterol metabolism</keyword>
<evidence type="ECO:0000256" key="8">
    <source>
        <dbReference type="ARBA" id="ARBA00022955"/>
    </source>
</evidence>
<name>A0A5B7LGN6_9CUCU</name>
<accession>A0A5B7LGN6</accession>
<evidence type="ECO:0000256" key="12">
    <source>
        <dbReference type="ARBA" id="ARBA00023221"/>
    </source>
</evidence>
<dbReference type="Pfam" id="PF22700">
    <property type="entry name" value="MVD-like_N"/>
    <property type="match status" value="1"/>
</dbReference>
<organism evidence="19">
    <name type="scientific">Dendroctonus rhizophagus</name>
    <dbReference type="NCBI Taxonomy" id="77169"/>
    <lineage>
        <taxon>Eukaryota</taxon>
        <taxon>Metazoa</taxon>
        <taxon>Ecdysozoa</taxon>
        <taxon>Arthropoda</taxon>
        <taxon>Hexapoda</taxon>
        <taxon>Insecta</taxon>
        <taxon>Pterygota</taxon>
        <taxon>Neoptera</taxon>
        <taxon>Endopterygota</taxon>
        <taxon>Coleoptera</taxon>
        <taxon>Polyphaga</taxon>
        <taxon>Cucujiformia</taxon>
        <taxon>Curculionidae</taxon>
        <taxon>Scolytinae</taxon>
        <taxon>Dendroctonus</taxon>
    </lineage>
</organism>
<dbReference type="FunFam" id="3.30.230.10:FF:000080">
    <property type="entry name" value="Diphosphomevalonate decarboxylase"/>
    <property type="match status" value="1"/>
</dbReference>
<dbReference type="GO" id="GO:0004163">
    <property type="term" value="F:diphosphomevalonate decarboxylase activity"/>
    <property type="evidence" value="ECO:0007669"/>
    <property type="project" value="UniProtKB-UniRule"/>
</dbReference>
<evidence type="ECO:0000256" key="9">
    <source>
        <dbReference type="ARBA" id="ARBA00023011"/>
    </source>
</evidence>
<evidence type="ECO:0000256" key="14">
    <source>
        <dbReference type="ARBA" id="ARBA00048154"/>
    </source>
</evidence>
<dbReference type="Gene3D" id="3.30.230.10">
    <property type="match status" value="1"/>
</dbReference>
<evidence type="ECO:0000313" key="19">
    <source>
        <dbReference type="EMBL" id="QBB20036.1"/>
    </source>
</evidence>
<dbReference type="AlphaFoldDB" id="A0A5B7LGN6"/>
<dbReference type="InterPro" id="IPR041431">
    <property type="entry name" value="Mvd1_C"/>
</dbReference>
<evidence type="ECO:0000256" key="13">
    <source>
        <dbReference type="ARBA" id="ARBA00023239"/>
    </source>
</evidence>
<dbReference type="GO" id="GO:0005524">
    <property type="term" value="F:ATP binding"/>
    <property type="evidence" value="ECO:0007669"/>
    <property type="project" value="UniProtKB-UniRule"/>
</dbReference>
<dbReference type="UniPathway" id="UPA00063"/>
<dbReference type="SUPFAM" id="SSF55060">
    <property type="entry name" value="GHMP Kinase, C-terminal domain"/>
    <property type="match status" value="1"/>
</dbReference>
<proteinExistence type="evidence at transcript level"/>
<keyword evidence="12 16" id="KW-0753">Steroid metabolism</keyword>
<comment type="catalytic activity">
    <reaction evidence="14 15 16">
        <text>(R)-5-diphosphomevalonate + ATP = isopentenyl diphosphate + ADP + phosphate + CO2</text>
        <dbReference type="Rhea" id="RHEA:23732"/>
        <dbReference type="ChEBI" id="CHEBI:16526"/>
        <dbReference type="ChEBI" id="CHEBI:30616"/>
        <dbReference type="ChEBI" id="CHEBI:43474"/>
        <dbReference type="ChEBI" id="CHEBI:57557"/>
        <dbReference type="ChEBI" id="CHEBI:128769"/>
        <dbReference type="ChEBI" id="CHEBI:456216"/>
        <dbReference type="EC" id="4.1.1.33"/>
    </reaction>
</comment>
<comment type="function">
    <text evidence="1 16">Catalyzes the ATP dependent decarboxylation of (R)-5-diphosphomevalonate to form isopentenyl diphosphate (IPP). Functions in the mevalonate (MVA) pathway leading to isopentenyl diphosphate (IPP), a key precursor for the biosynthesis of isoprenoids and sterol synthesis.</text>
</comment>
<comment type="pathway">
    <text evidence="16">Steroid biosynthesis; cholesterol biosynthesis.</text>
</comment>
<keyword evidence="7 15" id="KW-0067">ATP-binding</keyword>
<gene>
    <name evidence="19" type="primary">MDPC</name>
</gene>
<dbReference type="FunFam" id="3.30.70.890:FF:000005">
    <property type="entry name" value="Diphosphomevalonate decarboxylase"/>
    <property type="match status" value="1"/>
</dbReference>
<feature type="domain" description="Diphosphomevalonate decarboxylase-like N-terminal" evidence="18">
    <location>
        <begin position="8"/>
        <end position="168"/>
    </location>
</feature>
<evidence type="ECO:0000256" key="15">
    <source>
        <dbReference type="PIRNR" id="PIRNR015950"/>
    </source>
</evidence>
<keyword evidence="6 15" id="KW-0547">Nucleotide-binding</keyword>
<evidence type="ECO:0000259" key="17">
    <source>
        <dbReference type="Pfam" id="PF18376"/>
    </source>
</evidence>
<dbReference type="EC" id="4.1.1.33" evidence="3 15"/>
<dbReference type="GO" id="GO:0019287">
    <property type="term" value="P:isopentenyl diphosphate biosynthetic process, mevalonate pathway"/>
    <property type="evidence" value="ECO:0007669"/>
    <property type="project" value="UniProtKB-UniRule"/>
</dbReference>
<keyword evidence="5 16" id="KW-0444">Lipid biosynthesis</keyword>
<keyword evidence="8 16" id="KW-0752">Steroid biosynthesis</keyword>
<dbReference type="InterPro" id="IPR029765">
    <property type="entry name" value="Mev_diP_decarb"/>
</dbReference>
<evidence type="ECO:0000256" key="11">
    <source>
        <dbReference type="ARBA" id="ARBA00023166"/>
    </source>
</evidence>
<dbReference type="NCBIfam" id="TIGR01240">
    <property type="entry name" value="mevDPdecarb"/>
    <property type="match status" value="1"/>
</dbReference>
<evidence type="ECO:0000256" key="10">
    <source>
        <dbReference type="ARBA" id="ARBA00023098"/>
    </source>
</evidence>
<dbReference type="GO" id="GO:0006695">
    <property type="term" value="P:cholesterol biosynthetic process"/>
    <property type="evidence" value="ECO:0007669"/>
    <property type="project" value="UniProtKB-UniPathway"/>
</dbReference>
<dbReference type="PANTHER" id="PTHR10977">
    <property type="entry name" value="DIPHOSPHOMEVALONATE DECARBOXYLASE"/>
    <property type="match status" value="1"/>
</dbReference>
<evidence type="ECO:0000259" key="18">
    <source>
        <dbReference type="Pfam" id="PF22700"/>
    </source>
</evidence>
<keyword evidence="13 15" id="KW-0456">Lyase</keyword>
<dbReference type="SUPFAM" id="SSF54211">
    <property type="entry name" value="Ribosomal protein S5 domain 2-like"/>
    <property type="match status" value="1"/>
</dbReference>
<evidence type="ECO:0000256" key="4">
    <source>
        <dbReference type="ARBA" id="ARBA00019335"/>
    </source>
</evidence>
<feature type="domain" description="Mvd1 C-terminal" evidence="17">
    <location>
        <begin position="182"/>
        <end position="370"/>
    </location>
</feature>
<evidence type="ECO:0000256" key="16">
    <source>
        <dbReference type="RuleBase" id="RU363086"/>
    </source>
</evidence>
<dbReference type="PIRSF" id="PIRSF015950">
    <property type="entry name" value="Mev_P_decrbx"/>
    <property type="match status" value="1"/>
</dbReference>
<dbReference type="InterPro" id="IPR005935">
    <property type="entry name" value="Mev_decarb"/>
</dbReference>
<keyword evidence="10 15" id="KW-0443">Lipid metabolism</keyword>
<dbReference type="InterPro" id="IPR020568">
    <property type="entry name" value="Ribosomal_Su5_D2-typ_SF"/>
</dbReference>
<keyword evidence="16" id="KW-0152">Cholesterol biosynthesis</keyword>
<evidence type="ECO:0000256" key="7">
    <source>
        <dbReference type="ARBA" id="ARBA00022840"/>
    </source>
</evidence>
<evidence type="ECO:0000256" key="1">
    <source>
        <dbReference type="ARBA" id="ARBA00003812"/>
    </source>
</evidence>
<evidence type="ECO:0000256" key="6">
    <source>
        <dbReference type="ARBA" id="ARBA00022741"/>
    </source>
</evidence>
<dbReference type="Gene3D" id="3.30.70.890">
    <property type="entry name" value="GHMP kinase, C-terminal domain"/>
    <property type="match status" value="1"/>
</dbReference>
<dbReference type="InterPro" id="IPR014721">
    <property type="entry name" value="Ribsml_uS5_D2-typ_fold_subgr"/>
</dbReference>
<evidence type="ECO:0000256" key="3">
    <source>
        <dbReference type="ARBA" id="ARBA00012296"/>
    </source>
</evidence>
<dbReference type="InterPro" id="IPR053859">
    <property type="entry name" value="MVD-like_N"/>
</dbReference>
<evidence type="ECO:0000256" key="2">
    <source>
        <dbReference type="ARBA" id="ARBA00008831"/>
    </source>
</evidence>
<keyword evidence="9 16" id="KW-0756">Sterol biosynthesis</keyword>
<evidence type="ECO:0000256" key="5">
    <source>
        <dbReference type="ARBA" id="ARBA00022516"/>
    </source>
</evidence>
<reference evidence="19" key="1">
    <citation type="journal article" date="2019" name="Int. J. Mol. Sci.">
        <title>The Differential Expression of Mevalonate Pathway Genes in the Gut of the Bark Beetle Dendroctonus rhizophagus (Curculionidae: Scolytinae) Is Unrelated to the de Novo Synthesis of Terpenoid Pheromones.</title>
        <authorList>
            <person name="Sarabia L.E."/>
            <person name="Lopez M.F."/>
            <person name="Obregon-Molina G."/>
            <person name="Cano-Ramirez C."/>
            <person name="Sanchez-Martinez G."/>
            <person name="Zuniga G."/>
        </authorList>
    </citation>
    <scope>NUCLEOTIDE SEQUENCE</scope>
    <source>
        <tissue evidence="19">Gut</tissue>
    </source>
</reference>